<dbReference type="EMBL" id="HG739087">
    <property type="protein sequence ID" value="CDO99183.1"/>
    <property type="molecule type" value="Genomic_DNA"/>
</dbReference>
<dbReference type="GO" id="GO:0016020">
    <property type="term" value="C:membrane"/>
    <property type="evidence" value="ECO:0007669"/>
    <property type="project" value="InterPro"/>
</dbReference>
<dbReference type="PANTHER" id="PTHR13301">
    <property type="entry name" value="X-BOX TRANSCRIPTION FACTOR-RELATED"/>
    <property type="match status" value="1"/>
</dbReference>
<keyword evidence="3" id="KW-0808">Transferase</keyword>
<sequence length="746" mass="84712">MEDSLPLNLCQVKKSSLVINRLYTSLHSIALLALIFYRTSTLLEITKTGNKSMPFVLFYVLVFASELMLSFIWLLNQAYLWRPVYRTVFPERLPEDDKLPAIDVFICTADPTREPSVQVMNTVISAMALDYPANKLHVYLSDDGGSPVTLGAMREAWNFARFWLPFCRKYGIKTSSPEAYFSVAGDGNVSSKEFTAEKEKIKEEYDVFKERVNKIKENATTIISKNHPSIIEVGEPDKAEMPLLVYVSREKRPSHPHNFKAGALNVLLRVSGLLSNSPHILALDCDMYCNDPASARQAMCFHLDSEISPKLAFVQFPHNFHNISDNDIYDSQLRTFFTLLLVNHSFKLRFNSSINQLIPLFNGMIQNQWYGMDGITGPINCGTCFYITREALCETSGSIQEDTNVGQLRKIFGPSNEFIKSLNRKIKSNIIKDEARCSSALLQESQLQVGFRYFSVVEDYFTGFLLHCKGWNSVYYNPQRPPFLGTASTNLGEMLVQNTRWTAGLIEVAISKYSPIIYGPSRMPILACMCYAQLAYYPFGFIPSWCLSIIPQLCLVQGIPLYPEISNPFFMVFVYLFLSSNLKHIQEALSAGHSIRTWMHEQRMWMIKSVTCYFYGSLNAIMEKIGMREASFLPTDKAEDEGRTKLYKSGMFDFRAPGMFIIPMCTLVILNIVSLLIGAVKIIHTRNYGEIFIQAFISFFIIVVQYPVIEGIFFRKDYGRIPKPASLLSTMLAGIILSLGSLVLIY</sequence>
<feature type="active site" evidence="8">
    <location>
        <position position="143"/>
    </location>
</feature>
<keyword evidence="14" id="KW-1185">Reference proteome</keyword>
<feature type="transmembrane region" description="Helical" evidence="12">
    <location>
        <begin position="22"/>
        <end position="43"/>
    </location>
</feature>
<evidence type="ECO:0008006" key="15">
    <source>
        <dbReference type="Google" id="ProtNLM"/>
    </source>
</evidence>
<dbReference type="AlphaFoldDB" id="A0A068TV50"/>
<evidence type="ECO:0000256" key="8">
    <source>
        <dbReference type="PIRSR" id="PIRSR605150-1"/>
    </source>
</evidence>
<proteinExistence type="predicted"/>
<accession>A0A068TV50</accession>
<feature type="binding site" evidence="10">
    <location>
        <position position="284"/>
    </location>
    <ligand>
        <name>Mn(2+)</name>
        <dbReference type="ChEBI" id="CHEBI:29035"/>
    </ligand>
</feature>
<organism evidence="13 14">
    <name type="scientific">Coffea canephora</name>
    <name type="common">Robusta coffee</name>
    <dbReference type="NCBI Taxonomy" id="49390"/>
    <lineage>
        <taxon>Eukaryota</taxon>
        <taxon>Viridiplantae</taxon>
        <taxon>Streptophyta</taxon>
        <taxon>Embryophyta</taxon>
        <taxon>Tracheophyta</taxon>
        <taxon>Spermatophyta</taxon>
        <taxon>Magnoliopsida</taxon>
        <taxon>eudicotyledons</taxon>
        <taxon>Gunneridae</taxon>
        <taxon>Pentapetalae</taxon>
        <taxon>asterids</taxon>
        <taxon>lamiids</taxon>
        <taxon>Gentianales</taxon>
        <taxon>Rubiaceae</taxon>
        <taxon>Ixoroideae</taxon>
        <taxon>Gardenieae complex</taxon>
        <taxon>Bertiereae - Coffeeae clade</taxon>
        <taxon>Coffeeae</taxon>
        <taxon>Coffea</taxon>
    </lineage>
</organism>
<gene>
    <name evidence="13" type="ORF">GSCOC_T00026239001</name>
</gene>
<feature type="transmembrane region" description="Helical" evidence="12">
    <location>
        <begin position="725"/>
        <end position="745"/>
    </location>
</feature>
<feature type="transmembrane region" description="Helical" evidence="12">
    <location>
        <begin position="55"/>
        <end position="75"/>
    </location>
</feature>
<evidence type="ECO:0000256" key="4">
    <source>
        <dbReference type="ARBA" id="ARBA00022692"/>
    </source>
</evidence>
<dbReference type="Gramene" id="CDO99183">
    <property type="protein sequence ID" value="CDO99183"/>
    <property type="gene ID" value="GSCOC_T00026239001"/>
</dbReference>
<evidence type="ECO:0000256" key="6">
    <source>
        <dbReference type="ARBA" id="ARBA00023136"/>
    </source>
</evidence>
<evidence type="ECO:0000256" key="10">
    <source>
        <dbReference type="PIRSR" id="PIRSR605150-3"/>
    </source>
</evidence>
<feature type="binding site" evidence="10">
    <location>
        <position position="260"/>
    </location>
    <ligand>
        <name>Mn(2+)</name>
        <dbReference type="ChEBI" id="CHEBI:29035"/>
    </ligand>
</feature>
<keyword evidence="7" id="KW-0961">Cell wall biogenesis/degradation</keyword>
<comment type="subcellular location">
    <subcellularLocation>
        <location evidence="1">Endomembrane system</location>
        <topology evidence="1">Multi-pass membrane protein</topology>
    </subcellularLocation>
</comment>
<feature type="transmembrane region" description="Helical" evidence="12">
    <location>
        <begin position="691"/>
        <end position="713"/>
    </location>
</feature>
<dbReference type="InterPro" id="IPR029044">
    <property type="entry name" value="Nucleotide-diphossugar_trans"/>
</dbReference>
<dbReference type="InterPro" id="IPR005150">
    <property type="entry name" value="Cellulose_synth"/>
</dbReference>
<feature type="binding site" evidence="9">
    <location>
        <position position="143"/>
    </location>
    <ligand>
        <name>UDP-alpha-D-glucose</name>
        <dbReference type="ChEBI" id="CHEBI:58885"/>
    </ligand>
</feature>
<evidence type="ECO:0000256" key="11">
    <source>
        <dbReference type="SAM" id="Coils"/>
    </source>
</evidence>
<keyword evidence="4 12" id="KW-0812">Transmembrane</keyword>
<dbReference type="SUPFAM" id="SSF53448">
    <property type="entry name" value="Nucleotide-diphospho-sugar transferases"/>
    <property type="match status" value="1"/>
</dbReference>
<dbReference type="Pfam" id="PF03552">
    <property type="entry name" value="Cellulose_synt"/>
    <property type="match status" value="2"/>
</dbReference>
<dbReference type="InParanoid" id="A0A068TV50"/>
<evidence type="ECO:0000256" key="1">
    <source>
        <dbReference type="ARBA" id="ARBA00004127"/>
    </source>
</evidence>
<dbReference type="Gene3D" id="3.90.550.10">
    <property type="entry name" value="Spore Coat Polysaccharide Biosynthesis Protein SpsA, Chain A"/>
    <property type="match status" value="2"/>
</dbReference>
<dbReference type="FunFam" id="3.90.550.10:FF:000194">
    <property type="entry name" value="Cellulose synthase-like protein G2 isoform A"/>
    <property type="match status" value="1"/>
</dbReference>
<dbReference type="PhylomeDB" id="A0A068TV50"/>
<evidence type="ECO:0000313" key="13">
    <source>
        <dbReference type="EMBL" id="CDO99183.1"/>
    </source>
</evidence>
<dbReference type="GO" id="GO:0016760">
    <property type="term" value="F:cellulose synthase (UDP-forming) activity"/>
    <property type="evidence" value="ECO:0007669"/>
    <property type="project" value="InterPro"/>
</dbReference>
<dbReference type="GO" id="GO:0030244">
    <property type="term" value="P:cellulose biosynthetic process"/>
    <property type="evidence" value="ECO:0007669"/>
    <property type="project" value="InterPro"/>
</dbReference>
<keyword evidence="2" id="KW-0328">Glycosyltransferase</keyword>
<dbReference type="GO" id="GO:0071555">
    <property type="term" value="P:cell wall organization"/>
    <property type="evidence" value="ECO:0007669"/>
    <property type="project" value="UniProtKB-KW"/>
</dbReference>
<protein>
    <recommendedName>
        <fullName evidence="15">Glycosyltransferase 2-like domain-containing protein</fullName>
    </recommendedName>
</protein>
<dbReference type="Proteomes" id="UP000295252">
    <property type="component" value="Chromosome V"/>
</dbReference>
<evidence type="ECO:0000256" key="12">
    <source>
        <dbReference type="SAM" id="Phobius"/>
    </source>
</evidence>
<name>A0A068TV50_COFCA</name>
<feature type="active site" evidence="8">
    <location>
        <position position="459"/>
    </location>
</feature>
<keyword evidence="11" id="KW-0175">Coiled coil</keyword>
<evidence type="ECO:0000313" key="14">
    <source>
        <dbReference type="Proteomes" id="UP000295252"/>
    </source>
</evidence>
<dbReference type="OrthoDB" id="72851at2759"/>
<evidence type="ECO:0000256" key="2">
    <source>
        <dbReference type="ARBA" id="ARBA00022676"/>
    </source>
</evidence>
<reference evidence="14" key="1">
    <citation type="journal article" date="2014" name="Science">
        <title>The coffee genome provides insight into the convergent evolution of caffeine biosynthesis.</title>
        <authorList>
            <person name="Denoeud F."/>
            <person name="Carretero-Paulet L."/>
            <person name="Dereeper A."/>
            <person name="Droc G."/>
            <person name="Guyot R."/>
            <person name="Pietrella M."/>
            <person name="Zheng C."/>
            <person name="Alberti A."/>
            <person name="Anthony F."/>
            <person name="Aprea G."/>
            <person name="Aury J.M."/>
            <person name="Bento P."/>
            <person name="Bernard M."/>
            <person name="Bocs S."/>
            <person name="Campa C."/>
            <person name="Cenci A."/>
            <person name="Combes M.C."/>
            <person name="Crouzillat D."/>
            <person name="Da Silva C."/>
            <person name="Daddiego L."/>
            <person name="De Bellis F."/>
            <person name="Dussert S."/>
            <person name="Garsmeur O."/>
            <person name="Gayraud T."/>
            <person name="Guignon V."/>
            <person name="Jahn K."/>
            <person name="Jamilloux V."/>
            <person name="Joet T."/>
            <person name="Labadie K."/>
            <person name="Lan T."/>
            <person name="Leclercq J."/>
            <person name="Lepelley M."/>
            <person name="Leroy T."/>
            <person name="Li L.T."/>
            <person name="Librado P."/>
            <person name="Lopez L."/>
            <person name="Munoz A."/>
            <person name="Noel B."/>
            <person name="Pallavicini A."/>
            <person name="Perrotta G."/>
            <person name="Poncet V."/>
            <person name="Pot D."/>
            <person name="Priyono X."/>
            <person name="Rigoreau M."/>
            <person name="Rouard M."/>
            <person name="Rozas J."/>
            <person name="Tranchant-Dubreuil C."/>
            <person name="VanBuren R."/>
            <person name="Zhang Q."/>
            <person name="Andrade A.C."/>
            <person name="Argout X."/>
            <person name="Bertrand B."/>
            <person name="de Kochko A."/>
            <person name="Graziosi G."/>
            <person name="Henry R.J."/>
            <person name="Jayarama X."/>
            <person name="Ming R."/>
            <person name="Nagai C."/>
            <person name="Rounsley S."/>
            <person name="Sankoff D."/>
            <person name="Giuliano G."/>
            <person name="Albert V.A."/>
            <person name="Wincker P."/>
            <person name="Lashermes P."/>
        </authorList>
    </citation>
    <scope>NUCLEOTIDE SEQUENCE [LARGE SCALE GENOMIC DNA]</scope>
    <source>
        <strain evidence="14">cv. DH200-94</strain>
    </source>
</reference>
<keyword evidence="6 12" id="KW-0472">Membrane</keyword>
<dbReference type="GO" id="GO:0012505">
    <property type="term" value="C:endomembrane system"/>
    <property type="evidence" value="ECO:0007669"/>
    <property type="project" value="UniProtKB-SubCell"/>
</dbReference>
<feature type="transmembrane region" description="Helical" evidence="12">
    <location>
        <begin position="658"/>
        <end position="679"/>
    </location>
</feature>
<feature type="coiled-coil region" evidence="11">
    <location>
        <begin position="191"/>
        <end position="218"/>
    </location>
</feature>
<evidence type="ECO:0000256" key="9">
    <source>
        <dbReference type="PIRSR" id="PIRSR605150-2"/>
    </source>
</evidence>
<dbReference type="STRING" id="49390.A0A068TV50"/>
<dbReference type="OMA" id="WMMRSIT"/>
<evidence type="ECO:0000256" key="7">
    <source>
        <dbReference type="ARBA" id="ARBA00023316"/>
    </source>
</evidence>
<keyword evidence="5 12" id="KW-1133">Transmembrane helix</keyword>
<evidence type="ECO:0000256" key="5">
    <source>
        <dbReference type="ARBA" id="ARBA00022989"/>
    </source>
</evidence>
<evidence type="ECO:0000256" key="3">
    <source>
        <dbReference type="ARBA" id="ARBA00022679"/>
    </source>
</evidence>
<feature type="binding site" evidence="9">
    <location>
        <position position="114"/>
    </location>
    <ligand>
        <name>UDP-alpha-D-glucose</name>
        <dbReference type="ChEBI" id="CHEBI:58885"/>
    </ligand>
</feature>